<dbReference type="SUPFAM" id="SSF48452">
    <property type="entry name" value="TPR-like"/>
    <property type="match status" value="1"/>
</dbReference>
<dbReference type="InterPro" id="IPR058209">
    <property type="entry name" value="TPR_BSK1_C"/>
</dbReference>
<dbReference type="InterPro" id="IPR011990">
    <property type="entry name" value="TPR-like_helical_dom_sf"/>
</dbReference>
<dbReference type="OrthoDB" id="412869at2759"/>
<dbReference type="AlphaFoldDB" id="A0A1R3L0I8"/>
<dbReference type="PANTHER" id="PTHR46224:SF67">
    <property type="entry name" value="HSP70-HSP90 ORGANIZING PROTEIN 3-LIKE"/>
    <property type="match status" value="1"/>
</dbReference>
<dbReference type="Gene3D" id="1.25.40.10">
    <property type="entry name" value="Tetratricopeptide repeat domain"/>
    <property type="match status" value="1"/>
</dbReference>
<dbReference type="PANTHER" id="PTHR46224">
    <property type="entry name" value="ANKYRIN REPEAT FAMILY PROTEIN"/>
    <property type="match status" value="1"/>
</dbReference>
<sequence>MLEICYSHVKARGDEAVGRMDYHNAILCYSEALTNFPTDPAVIYSNRSLCWIRLNKGKYALEDAKCCIKRRPNWPKAHYCMTGKLWKPIFRIRAF</sequence>
<dbReference type="Pfam" id="PF25575">
    <property type="entry name" value="TPR_BSK1_C"/>
    <property type="match status" value="1"/>
</dbReference>
<accession>A0A1R3L0I8</accession>
<gene>
    <name evidence="2" type="ORF">COLO4_02759</name>
</gene>
<dbReference type="EMBL" id="AWUE01006419">
    <property type="protein sequence ID" value="OMP12788.1"/>
    <property type="molecule type" value="Genomic_DNA"/>
</dbReference>
<feature type="domain" description="Serine/threonine-protein kinase BSK1-like TPR repeats" evidence="1">
    <location>
        <begin position="8"/>
        <end position="79"/>
    </location>
</feature>
<evidence type="ECO:0000259" key="1">
    <source>
        <dbReference type="Pfam" id="PF25575"/>
    </source>
</evidence>
<proteinExistence type="predicted"/>
<dbReference type="Proteomes" id="UP000187203">
    <property type="component" value="Unassembled WGS sequence"/>
</dbReference>
<dbReference type="InterPro" id="IPR051616">
    <property type="entry name" value="Cul2-RING_E3_ligase_SR"/>
</dbReference>
<protein>
    <submittedName>
        <fullName evidence="2">Tetratricopeptide-like helical</fullName>
    </submittedName>
</protein>
<evidence type="ECO:0000313" key="2">
    <source>
        <dbReference type="EMBL" id="OMP12788.1"/>
    </source>
</evidence>
<comment type="caution">
    <text evidence="2">The sequence shown here is derived from an EMBL/GenBank/DDBJ whole genome shotgun (WGS) entry which is preliminary data.</text>
</comment>
<evidence type="ECO:0000313" key="3">
    <source>
        <dbReference type="Proteomes" id="UP000187203"/>
    </source>
</evidence>
<dbReference type="STRING" id="93759.A0A1R3L0I8"/>
<organism evidence="2 3">
    <name type="scientific">Corchorus olitorius</name>
    <dbReference type="NCBI Taxonomy" id="93759"/>
    <lineage>
        <taxon>Eukaryota</taxon>
        <taxon>Viridiplantae</taxon>
        <taxon>Streptophyta</taxon>
        <taxon>Embryophyta</taxon>
        <taxon>Tracheophyta</taxon>
        <taxon>Spermatophyta</taxon>
        <taxon>Magnoliopsida</taxon>
        <taxon>eudicotyledons</taxon>
        <taxon>Gunneridae</taxon>
        <taxon>Pentapetalae</taxon>
        <taxon>rosids</taxon>
        <taxon>malvids</taxon>
        <taxon>Malvales</taxon>
        <taxon>Malvaceae</taxon>
        <taxon>Grewioideae</taxon>
        <taxon>Apeibeae</taxon>
        <taxon>Corchorus</taxon>
    </lineage>
</organism>
<name>A0A1R3L0I8_9ROSI</name>
<keyword evidence="3" id="KW-1185">Reference proteome</keyword>
<reference evidence="3" key="1">
    <citation type="submission" date="2013-09" db="EMBL/GenBank/DDBJ databases">
        <title>Corchorus olitorius genome sequencing.</title>
        <authorList>
            <person name="Alam M."/>
            <person name="Haque M.S."/>
            <person name="Islam M.S."/>
            <person name="Emdad E.M."/>
            <person name="Islam M.M."/>
            <person name="Ahmed B."/>
            <person name="Halim A."/>
            <person name="Hossen Q.M.M."/>
            <person name="Hossain M.Z."/>
            <person name="Ahmed R."/>
            <person name="Khan M.M."/>
            <person name="Islam R."/>
            <person name="Rashid M.M."/>
            <person name="Khan S.A."/>
            <person name="Rahman M.S."/>
            <person name="Alam M."/>
            <person name="Yahiya A.S."/>
            <person name="Khan M.S."/>
            <person name="Azam M.S."/>
            <person name="Haque T."/>
            <person name="Lashkar M.Z.H."/>
            <person name="Akhand A.I."/>
            <person name="Morshed G."/>
            <person name="Roy S."/>
            <person name="Uddin K.S."/>
            <person name="Rabeya T."/>
            <person name="Hossain A.S."/>
            <person name="Chowdhury A."/>
            <person name="Snigdha A.R."/>
            <person name="Mortoza M.S."/>
            <person name="Matin S.A."/>
            <person name="Hoque S.M.E."/>
            <person name="Islam M.K."/>
            <person name="Roy D.K."/>
            <person name="Haider R."/>
            <person name="Moosa M.M."/>
            <person name="Elias S.M."/>
            <person name="Hasan A.M."/>
            <person name="Jahan S."/>
            <person name="Shafiuddin M."/>
            <person name="Mahmood N."/>
            <person name="Shommy N.S."/>
        </authorList>
    </citation>
    <scope>NUCLEOTIDE SEQUENCE [LARGE SCALE GENOMIC DNA]</scope>
    <source>
        <strain evidence="3">cv. O-4</strain>
    </source>
</reference>